<name>G3I5C1_CRIGR</name>
<feature type="chain" id="PRO_5003444810" description="Secreted protein" evidence="1">
    <location>
        <begin position="21"/>
        <end position="71"/>
    </location>
</feature>
<evidence type="ECO:0000256" key="1">
    <source>
        <dbReference type="SAM" id="SignalP"/>
    </source>
</evidence>
<dbReference type="InParanoid" id="G3I5C1"/>
<dbReference type="AlphaFoldDB" id="G3I5C1"/>
<organism evidence="2 3">
    <name type="scientific">Cricetulus griseus</name>
    <name type="common">Chinese hamster</name>
    <name type="synonym">Cricetulus barabensis griseus</name>
    <dbReference type="NCBI Taxonomy" id="10029"/>
    <lineage>
        <taxon>Eukaryota</taxon>
        <taxon>Metazoa</taxon>
        <taxon>Chordata</taxon>
        <taxon>Craniata</taxon>
        <taxon>Vertebrata</taxon>
        <taxon>Euteleostomi</taxon>
        <taxon>Mammalia</taxon>
        <taxon>Eutheria</taxon>
        <taxon>Euarchontoglires</taxon>
        <taxon>Glires</taxon>
        <taxon>Rodentia</taxon>
        <taxon>Myomorpha</taxon>
        <taxon>Muroidea</taxon>
        <taxon>Cricetidae</taxon>
        <taxon>Cricetinae</taxon>
        <taxon>Cricetulus</taxon>
    </lineage>
</organism>
<proteinExistence type="predicted"/>
<evidence type="ECO:0000313" key="2">
    <source>
        <dbReference type="EMBL" id="EGV99822.1"/>
    </source>
</evidence>
<dbReference type="EMBL" id="JH001293">
    <property type="protein sequence ID" value="EGV99822.1"/>
    <property type="molecule type" value="Genomic_DNA"/>
</dbReference>
<reference evidence="3" key="1">
    <citation type="journal article" date="2011" name="Nat. Biotechnol.">
        <title>The genomic sequence of the Chinese hamster ovary (CHO)-K1 cell line.</title>
        <authorList>
            <person name="Xu X."/>
            <person name="Nagarajan H."/>
            <person name="Lewis N.E."/>
            <person name="Pan S."/>
            <person name="Cai Z."/>
            <person name="Liu X."/>
            <person name="Chen W."/>
            <person name="Xie M."/>
            <person name="Wang W."/>
            <person name="Hammond S."/>
            <person name="Andersen M.R."/>
            <person name="Neff N."/>
            <person name="Passarelli B."/>
            <person name="Koh W."/>
            <person name="Fan H.C."/>
            <person name="Wang J."/>
            <person name="Gui Y."/>
            <person name="Lee K.H."/>
            <person name="Betenbaugh M.J."/>
            <person name="Quake S.R."/>
            <person name="Famili I."/>
            <person name="Palsson B.O."/>
            <person name="Wang J."/>
        </authorList>
    </citation>
    <scope>NUCLEOTIDE SEQUENCE [LARGE SCALE GENOMIC DNA]</scope>
    <source>
        <strain evidence="3">CHO K1 cell line</strain>
    </source>
</reference>
<protein>
    <recommendedName>
        <fullName evidence="4">Secreted protein</fullName>
    </recommendedName>
</protein>
<dbReference type="Proteomes" id="UP000001075">
    <property type="component" value="Unassembled WGS sequence"/>
</dbReference>
<evidence type="ECO:0000313" key="3">
    <source>
        <dbReference type="Proteomes" id="UP000001075"/>
    </source>
</evidence>
<feature type="signal peptide" evidence="1">
    <location>
        <begin position="1"/>
        <end position="20"/>
    </location>
</feature>
<evidence type="ECO:0008006" key="4">
    <source>
        <dbReference type="Google" id="ProtNLM"/>
    </source>
</evidence>
<sequence length="71" mass="7444">MLDSPAASASLAVLSRICLAVLPTRSLLQGPKGSTVLKEQVAPPGLRQTQDLLSRAISDCQLDVMCASGRH</sequence>
<accession>G3I5C1</accession>
<keyword evidence="1" id="KW-0732">Signal</keyword>
<gene>
    <name evidence="2" type="ORF">I79_018665</name>
</gene>